<reference evidence="2 3" key="1">
    <citation type="submission" date="2016-11" db="EMBL/GenBank/DDBJ databases">
        <title>Complete genome sequence of Streptomyces niveus SCSIO 3406.</title>
        <authorList>
            <person name="Zhu Q."/>
            <person name="Cheng W."/>
            <person name="Song Y."/>
            <person name="Li Q."/>
            <person name="Ju J."/>
        </authorList>
    </citation>
    <scope>NUCLEOTIDE SEQUENCE [LARGE SCALE GENOMIC DNA]</scope>
    <source>
        <strain evidence="2 3">SCSIO 3406</strain>
    </source>
</reference>
<gene>
    <name evidence="2" type="ORF">BBN63_17265</name>
</gene>
<dbReference type="AlphaFoldDB" id="A0A1U9QUH6"/>
<keyword evidence="1" id="KW-0812">Transmembrane</keyword>
<dbReference type="KEGG" id="snw:BBN63_17265"/>
<feature type="transmembrane region" description="Helical" evidence="1">
    <location>
        <begin position="45"/>
        <end position="66"/>
    </location>
</feature>
<dbReference type="Proteomes" id="UP000189677">
    <property type="component" value="Chromosome"/>
</dbReference>
<keyword evidence="1" id="KW-1133">Transmembrane helix</keyword>
<evidence type="ECO:0000256" key="1">
    <source>
        <dbReference type="SAM" id="Phobius"/>
    </source>
</evidence>
<accession>A0A1U9QUH6</accession>
<dbReference type="EMBL" id="CP018047">
    <property type="protein sequence ID" value="AQU67729.1"/>
    <property type="molecule type" value="Genomic_DNA"/>
</dbReference>
<organism evidence="2 3">
    <name type="scientific">Streptomyces niveus</name>
    <name type="common">Streptomyces spheroides</name>
    <dbReference type="NCBI Taxonomy" id="193462"/>
    <lineage>
        <taxon>Bacteria</taxon>
        <taxon>Bacillati</taxon>
        <taxon>Actinomycetota</taxon>
        <taxon>Actinomycetes</taxon>
        <taxon>Kitasatosporales</taxon>
        <taxon>Streptomycetaceae</taxon>
        <taxon>Streptomyces</taxon>
    </lineage>
</organism>
<keyword evidence="1" id="KW-0472">Membrane</keyword>
<sequence length="68" mass="6618">MPASNSPGSGREPLLPQRSVLVLLAAAFIGVIVGVLTFFSAGSVAGALLAGLTGSGASTLGLHILISD</sequence>
<keyword evidence="3" id="KW-1185">Reference proteome</keyword>
<feature type="transmembrane region" description="Helical" evidence="1">
    <location>
        <begin position="20"/>
        <end position="39"/>
    </location>
</feature>
<proteinExistence type="predicted"/>
<evidence type="ECO:0000313" key="3">
    <source>
        <dbReference type="Proteomes" id="UP000189677"/>
    </source>
</evidence>
<evidence type="ECO:0000313" key="2">
    <source>
        <dbReference type="EMBL" id="AQU67729.1"/>
    </source>
</evidence>
<protein>
    <submittedName>
        <fullName evidence="2">Uncharacterized protein</fullName>
    </submittedName>
</protein>
<name>A0A1U9QUH6_STRNV</name>